<evidence type="ECO:0000259" key="3">
    <source>
        <dbReference type="Pfam" id="PF01970"/>
    </source>
</evidence>
<evidence type="ECO:0000313" key="4">
    <source>
        <dbReference type="EMBL" id="SDP50678.1"/>
    </source>
</evidence>
<evidence type="ECO:0000256" key="2">
    <source>
        <dbReference type="SAM" id="Phobius"/>
    </source>
</evidence>
<feature type="transmembrane region" description="Helical" evidence="2">
    <location>
        <begin position="430"/>
        <end position="449"/>
    </location>
</feature>
<feature type="transmembrane region" description="Helical" evidence="2">
    <location>
        <begin position="355"/>
        <end position="375"/>
    </location>
</feature>
<dbReference type="STRING" id="443156.SAMN04489867_2697"/>
<dbReference type="InterPro" id="IPR002823">
    <property type="entry name" value="DUF112_TM"/>
</dbReference>
<feature type="transmembrane region" description="Helical" evidence="2">
    <location>
        <begin position="167"/>
        <end position="184"/>
    </location>
</feature>
<keyword evidence="2" id="KW-1133">Transmembrane helix</keyword>
<proteinExistence type="predicted"/>
<keyword evidence="2" id="KW-0812">Transmembrane</keyword>
<evidence type="ECO:0000256" key="1">
    <source>
        <dbReference type="SAM" id="MobiDB-lite"/>
    </source>
</evidence>
<dbReference type="OrthoDB" id="9781349at2"/>
<feature type="domain" description="DUF112" evidence="3">
    <location>
        <begin position="20"/>
        <end position="439"/>
    </location>
</feature>
<dbReference type="AlphaFoldDB" id="A0A1H0TAP2"/>
<feature type="transmembrane region" description="Helical" evidence="2">
    <location>
        <begin position="107"/>
        <end position="132"/>
    </location>
</feature>
<feature type="region of interest" description="Disordered" evidence="1">
    <location>
        <begin position="494"/>
        <end position="519"/>
    </location>
</feature>
<dbReference type="Proteomes" id="UP000199077">
    <property type="component" value="Chromosome I"/>
</dbReference>
<feature type="transmembrane region" description="Helical" evidence="2">
    <location>
        <begin position="20"/>
        <end position="49"/>
    </location>
</feature>
<evidence type="ECO:0000313" key="5">
    <source>
        <dbReference type="Proteomes" id="UP000199077"/>
    </source>
</evidence>
<feature type="transmembrane region" description="Helical" evidence="2">
    <location>
        <begin position="469"/>
        <end position="488"/>
    </location>
</feature>
<dbReference type="Pfam" id="PF01970">
    <property type="entry name" value="TctA"/>
    <property type="match status" value="1"/>
</dbReference>
<dbReference type="EMBL" id="LT629711">
    <property type="protein sequence ID" value="SDP50678.1"/>
    <property type="molecule type" value="Genomic_DNA"/>
</dbReference>
<sequence>MDGINALIDGFGTALTPANLLYAVIGVVLGTAIGVLPGIGPAMTIALLLPLTFTLEPTQAFIMFAGIYYGGMYGGSTTSILLNTPGESASVITAIEGNKMAKRGRGAAALATAAVGSFIAGTIGTLGLALLAPQIVKLAIKLGAPDKFAIMLLAFIAVTTVLGSSKIRGLASLGIGLLIGTIGIDKSAGGQQRLTLGIPQLADGIDVVVVAVGLFAVGEALWVAAHLRRTNAEIVKVDGARMNREDWGRSWKPWLRGTVIGFPFGAIPAGGAEIPTFLSYALERKLSKHPEEFGHGAIEGVAGPEATNNASAAGGLVPLLTLGIPTTATAAVMLGAFQSYGIDPGPRLLTDHADLVWALIASLFIGNTILLALNLPLATVWAKLLNIPRPYLYSGILFFASIGAYATNTSAFDLWLLLIIGVLGFFMRRYGLPVVPAIIGIILGPVAEYQLRQALQISDGQLSGLVDTPFSKVVYAIAIILIVAPIVIDRTRSRRAGPDGGDGDGTHHVPHLTPNTEGS</sequence>
<reference evidence="5" key="1">
    <citation type="submission" date="2016-10" db="EMBL/GenBank/DDBJ databases">
        <authorList>
            <person name="Varghese N."/>
            <person name="Submissions S."/>
        </authorList>
    </citation>
    <scope>NUCLEOTIDE SEQUENCE [LARGE SCALE GENOMIC DNA]</scope>
    <source>
        <strain evidence="5">DSM 22329</strain>
    </source>
</reference>
<name>A0A1H0TAP2_9MICO</name>
<dbReference type="PANTHER" id="PTHR35342">
    <property type="entry name" value="TRICARBOXYLIC TRANSPORT PROTEIN"/>
    <property type="match status" value="1"/>
</dbReference>
<protein>
    <submittedName>
        <fullName evidence="4">Putative tricarboxylic transport membrane protein</fullName>
    </submittedName>
</protein>
<feature type="transmembrane region" description="Helical" evidence="2">
    <location>
        <begin position="395"/>
        <end position="423"/>
    </location>
</feature>
<feature type="transmembrane region" description="Helical" evidence="2">
    <location>
        <begin position="61"/>
        <end position="82"/>
    </location>
</feature>
<accession>A0A1H0TAP2</accession>
<dbReference type="PANTHER" id="PTHR35342:SF5">
    <property type="entry name" value="TRICARBOXYLIC TRANSPORT PROTEIN"/>
    <property type="match status" value="1"/>
</dbReference>
<feature type="transmembrane region" description="Helical" evidence="2">
    <location>
        <begin position="144"/>
        <end position="161"/>
    </location>
</feature>
<organism evidence="4 5">
    <name type="scientific">Pedococcus dokdonensis</name>
    <dbReference type="NCBI Taxonomy" id="443156"/>
    <lineage>
        <taxon>Bacteria</taxon>
        <taxon>Bacillati</taxon>
        <taxon>Actinomycetota</taxon>
        <taxon>Actinomycetes</taxon>
        <taxon>Micrococcales</taxon>
        <taxon>Intrasporangiaceae</taxon>
        <taxon>Pedococcus</taxon>
    </lineage>
</organism>
<feature type="transmembrane region" description="Helical" evidence="2">
    <location>
        <begin position="205"/>
        <end position="225"/>
    </location>
</feature>
<keyword evidence="5" id="KW-1185">Reference proteome</keyword>
<keyword evidence="2" id="KW-0472">Membrane</keyword>
<dbReference type="RefSeq" id="WP_091786411.1">
    <property type="nucleotide sequence ID" value="NZ_LT629711.1"/>
</dbReference>
<gene>
    <name evidence="4" type="ORF">SAMN04489867_2697</name>
</gene>